<sequence length="521" mass="53277">MYTNPNIYRSGFANHNVPATQCQDTFTAIVSACLYNTQSSFWGGWFLVQGLNYSIANIVFPANPLPSAQPVVQISDGQPQNPGPTTPGVITVGSMTITANPTGFTIGTATIKPGGPPVTISGATFSLGSSSNLIVDGSSTGVAGAGPTAAKLPPRVIIIGSLTITADPTGFQIGTATLKPGGPPTTTDGDTYSLGSSSNLIIDGSTTTLPAAPGSTAGSGTQSSITDAFAISTQSVTTLTVHGSTEVYSKEMIASLSSITSITTITTDLTETNSNGKTYTITHGTIIVGPHGIWWNGGGIGFGITGPSCIWPFCPPGSGGDVGGSGSGEDPDDPNTPKTQKVTTQSGTKATAINTVTSGSIYYQVCAGSPTFTVGTSTSTKLIATPTKPPAAKPSEALIIYREDSCDDTTCSSVGYVYDITPGGPLPDVCSNPPNDFSFNYKESVANDNSNYPIEVGTFTTHGIKNCEYSGYSLTVGKLSCPLELPGSPVQCSVPTARATSCSSANSLNADDWTPIVLCQW</sequence>
<comment type="caution">
    <text evidence="2">The sequence shown here is derived from an EMBL/GenBank/DDBJ whole genome shotgun (WGS) entry which is preliminary data.</text>
</comment>
<dbReference type="AlphaFoldDB" id="A0AAD9Z2T7"/>
<keyword evidence="3" id="KW-1185">Reference proteome</keyword>
<protein>
    <submittedName>
        <fullName evidence="2">Uncharacterized protein</fullName>
    </submittedName>
</protein>
<feature type="region of interest" description="Disordered" evidence="1">
    <location>
        <begin position="320"/>
        <end position="346"/>
    </location>
</feature>
<dbReference type="EMBL" id="JASNWA010000010">
    <property type="protein sequence ID" value="KAK3168458.1"/>
    <property type="molecule type" value="Genomic_DNA"/>
</dbReference>
<organism evidence="2 3">
    <name type="scientific">Lepraria neglecta</name>
    <dbReference type="NCBI Taxonomy" id="209136"/>
    <lineage>
        <taxon>Eukaryota</taxon>
        <taxon>Fungi</taxon>
        <taxon>Dikarya</taxon>
        <taxon>Ascomycota</taxon>
        <taxon>Pezizomycotina</taxon>
        <taxon>Lecanoromycetes</taxon>
        <taxon>OSLEUM clade</taxon>
        <taxon>Lecanoromycetidae</taxon>
        <taxon>Lecanorales</taxon>
        <taxon>Lecanorineae</taxon>
        <taxon>Stereocaulaceae</taxon>
        <taxon>Lepraria</taxon>
    </lineage>
</organism>
<gene>
    <name evidence="2" type="ORF">OEA41_004906</name>
</gene>
<evidence type="ECO:0000313" key="3">
    <source>
        <dbReference type="Proteomes" id="UP001276659"/>
    </source>
</evidence>
<evidence type="ECO:0000313" key="2">
    <source>
        <dbReference type="EMBL" id="KAK3168458.1"/>
    </source>
</evidence>
<proteinExistence type="predicted"/>
<name>A0AAD9Z2T7_9LECA</name>
<feature type="compositionally biased region" description="Polar residues" evidence="1">
    <location>
        <begin position="336"/>
        <end position="346"/>
    </location>
</feature>
<dbReference type="Proteomes" id="UP001276659">
    <property type="component" value="Unassembled WGS sequence"/>
</dbReference>
<accession>A0AAD9Z2T7</accession>
<evidence type="ECO:0000256" key="1">
    <source>
        <dbReference type="SAM" id="MobiDB-lite"/>
    </source>
</evidence>
<reference evidence="2" key="1">
    <citation type="submission" date="2022-11" db="EMBL/GenBank/DDBJ databases">
        <title>Chromosomal genome sequence assembly and mating type (MAT) locus characterization of the leprose asexual lichenized fungus Lepraria neglecta (Nyl.) Erichsen.</title>
        <authorList>
            <person name="Allen J.L."/>
            <person name="Pfeffer B."/>
        </authorList>
    </citation>
    <scope>NUCLEOTIDE SEQUENCE</scope>
    <source>
        <strain evidence="2">Allen 5258</strain>
    </source>
</reference>